<proteinExistence type="predicted"/>
<evidence type="ECO:0000313" key="2">
    <source>
        <dbReference type="Proteomes" id="UP000314294"/>
    </source>
</evidence>
<comment type="caution">
    <text evidence="1">The sequence shown here is derived from an EMBL/GenBank/DDBJ whole genome shotgun (WGS) entry which is preliminary data.</text>
</comment>
<protein>
    <submittedName>
        <fullName evidence="1">Uncharacterized protein</fullName>
    </submittedName>
</protein>
<sequence length="129" mass="14094">MKTFPTTFTISCSNSATLSSQRTCSSPRADVSFPARGSHGHIQLPLHWTLEYRSMALTHMHMDVQARDTFSTLTAAAQIMNLGQSQLLEDLSLDVVLVVIRQAPEEIGIAEQLPGALPVRSVRKSDDAS</sequence>
<evidence type="ECO:0000313" key="1">
    <source>
        <dbReference type="EMBL" id="TNN42893.1"/>
    </source>
</evidence>
<organism evidence="1 2">
    <name type="scientific">Liparis tanakae</name>
    <name type="common">Tanaka's snailfish</name>
    <dbReference type="NCBI Taxonomy" id="230148"/>
    <lineage>
        <taxon>Eukaryota</taxon>
        <taxon>Metazoa</taxon>
        <taxon>Chordata</taxon>
        <taxon>Craniata</taxon>
        <taxon>Vertebrata</taxon>
        <taxon>Euteleostomi</taxon>
        <taxon>Actinopterygii</taxon>
        <taxon>Neopterygii</taxon>
        <taxon>Teleostei</taxon>
        <taxon>Neoteleostei</taxon>
        <taxon>Acanthomorphata</taxon>
        <taxon>Eupercaria</taxon>
        <taxon>Perciformes</taxon>
        <taxon>Cottioidei</taxon>
        <taxon>Cottales</taxon>
        <taxon>Liparidae</taxon>
        <taxon>Liparis</taxon>
    </lineage>
</organism>
<reference evidence="1 2" key="1">
    <citation type="submission" date="2019-03" db="EMBL/GenBank/DDBJ databases">
        <title>First draft genome of Liparis tanakae, snailfish: a comprehensive survey of snailfish specific genes.</title>
        <authorList>
            <person name="Kim W."/>
            <person name="Song I."/>
            <person name="Jeong J.-H."/>
            <person name="Kim D."/>
            <person name="Kim S."/>
            <person name="Ryu S."/>
            <person name="Song J.Y."/>
            <person name="Lee S.K."/>
        </authorList>
    </citation>
    <scope>NUCLEOTIDE SEQUENCE [LARGE SCALE GENOMIC DNA]</scope>
    <source>
        <tissue evidence="1">Muscle</tissue>
    </source>
</reference>
<keyword evidence="2" id="KW-1185">Reference proteome</keyword>
<dbReference type="EMBL" id="SRLO01001005">
    <property type="protein sequence ID" value="TNN42893.1"/>
    <property type="molecule type" value="Genomic_DNA"/>
</dbReference>
<dbReference type="Proteomes" id="UP000314294">
    <property type="component" value="Unassembled WGS sequence"/>
</dbReference>
<gene>
    <name evidence="1" type="ORF">EYF80_046930</name>
</gene>
<name>A0A4Z2FQ20_9TELE</name>
<dbReference type="AlphaFoldDB" id="A0A4Z2FQ20"/>
<accession>A0A4Z2FQ20</accession>